<dbReference type="Pfam" id="PF00027">
    <property type="entry name" value="cNMP_binding"/>
    <property type="match status" value="1"/>
</dbReference>
<evidence type="ECO:0000256" key="7">
    <source>
        <dbReference type="ARBA" id="ARBA00023065"/>
    </source>
</evidence>
<dbReference type="InterPro" id="IPR018422">
    <property type="entry name" value="Cation/H_exchanger_CPA1"/>
</dbReference>
<dbReference type="InterPro" id="IPR000595">
    <property type="entry name" value="cNMP-bd_dom"/>
</dbReference>
<dbReference type="Gene3D" id="6.10.140.1330">
    <property type="match status" value="1"/>
</dbReference>
<dbReference type="Gene3D" id="2.60.120.10">
    <property type="entry name" value="Jelly Rolls"/>
    <property type="match status" value="1"/>
</dbReference>
<dbReference type="Proteomes" id="UP000244224">
    <property type="component" value="Unassembled WGS sequence"/>
</dbReference>
<evidence type="ECO:0000256" key="5">
    <source>
        <dbReference type="ARBA" id="ARBA00022989"/>
    </source>
</evidence>
<feature type="domain" description="Cyclic nucleotide-binding" evidence="11">
    <location>
        <begin position="696"/>
        <end position="810"/>
    </location>
</feature>
<feature type="transmembrane region" description="Helical" evidence="10">
    <location>
        <begin position="380"/>
        <end position="404"/>
    </location>
</feature>
<feature type="transmembrane region" description="Helical" evidence="10">
    <location>
        <begin position="118"/>
        <end position="138"/>
    </location>
</feature>
<accession>A0A2T6B992</accession>
<feature type="transmembrane region" description="Helical" evidence="10">
    <location>
        <begin position="159"/>
        <end position="180"/>
    </location>
</feature>
<feature type="transmembrane region" description="Helical" evidence="10">
    <location>
        <begin position="272"/>
        <end position="296"/>
    </location>
</feature>
<dbReference type="InterPro" id="IPR018490">
    <property type="entry name" value="cNMP-bd_dom_sf"/>
</dbReference>
<dbReference type="GO" id="GO:0015386">
    <property type="term" value="F:potassium:proton antiporter activity"/>
    <property type="evidence" value="ECO:0007669"/>
    <property type="project" value="TreeGrafter"/>
</dbReference>
<dbReference type="PANTHER" id="PTHR10110:SF86">
    <property type="entry name" value="SODIUM_HYDROGEN EXCHANGER 7"/>
    <property type="match status" value="1"/>
</dbReference>
<keyword evidence="3" id="KW-1003">Cell membrane</keyword>
<evidence type="ECO:0000256" key="4">
    <source>
        <dbReference type="ARBA" id="ARBA00022692"/>
    </source>
</evidence>
<feature type="transmembrane region" description="Helical" evidence="10">
    <location>
        <begin position="6"/>
        <end position="24"/>
    </location>
</feature>
<evidence type="ECO:0000256" key="2">
    <source>
        <dbReference type="ARBA" id="ARBA00022448"/>
    </source>
</evidence>
<dbReference type="InterPro" id="IPR006153">
    <property type="entry name" value="Cation/H_exchanger_TM"/>
</dbReference>
<keyword evidence="2" id="KW-0813">Transport</keyword>
<evidence type="ECO:0000313" key="12">
    <source>
        <dbReference type="EMBL" id="PTX52651.1"/>
    </source>
</evidence>
<comment type="subcellular location">
    <subcellularLocation>
        <location evidence="1">Cell membrane</location>
        <topology evidence="1">Multi-pass membrane protein</topology>
    </subcellularLocation>
</comment>
<feature type="transmembrane region" description="Helical" evidence="10">
    <location>
        <begin position="243"/>
        <end position="260"/>
    </location>
</feature>
<evidence type="ECO:0000256" key="8">
    <source>
        <dbReference type="ARBA" id="ARBA00023136"/>
    </source>
</evidence>
<evidence type="ECO:0000256" key="9">
    <source>
        <dbReference type="ARBA" id="ARBA00023201"/>
    </source>
</evidence>
<keyword evidence="5 10" id="KW-1133">Transmembrane helix</keyword>
<dbReference type="GO" id="GO:0005886">
    <property type="term" value="C:plasma membrane"/>
    <property type="evidence" value="ECO:0007669"/>
    <property type="project" value="UniProtKB-SubCell"/>
</dbReference>
<feature type="transmembrane region" description="Helical" evidence="10">
    <location>
        <begin position="349"/>
        <end position="368"/>
    </location>
</feature>
<dbReference type="GO" id="GO:0098719">
    <property type="term" value="P:sodium ion import across plasma membrane"/>
    <property type="evidence" value="ECO:0007669"/>
    <property type="project" value="TreeGrafter"/>
</dbReference>
<sequence length="854" mass="92105">MDVTPLIAFAAILLLVIAVSEPVAVRTRTPFALVLTGVGALMGLVLSGAGQGAPLIRPPPSGLFLELFLPALIFQAALSTEVRRMLEDGVPILILAVLAVVVATALIGLAIAPVAGMPLLACLLLAALVSTTDPSAVIGIFRSINAPARLVRLVEGESLLNDATAIALFGVFLLALGSGADAPDLLSAALSLPIPLIGGTLLGVVAAIALLAALRLTRELPSAQVTLTLAAPFVASLPAEPLGVSGVVSAFAAGAVLNLAGPARVGPDGWELICRVWGVIAHWVGAAIFLLAALMIPTLLTGFGWAEAGVTLLIAAAALLARAVILWGALPALALVGAGVPIPNRFRSALLWGGLRGAMTLALALAVLESPRVPDELAGRIGALATGYVLLTLVLQGGTLRWLVRRLRIDRLSPIDQALAREAVAVALQTAREEVSDEGRARGVDPEVLRREARLLGERERAAVAEADRSEGVSERDRVTLGLIALAGRERDLVIAARRLGRVPPGLHQRLLGECDRLLELTRSAGRAGYRRAYRSGLRGPWALRASWLLHERLRISGPLERVLESRFELLIAQAGLLEELHPFIDGRIRRIHGRRVTALLHALVDRRVQETREALDALRVQLPGYAEETEARWVRRTALEVEEREYRALHEDRLLDQELHDRLLGELERRRGELDRPPRLDLMARKAALLRGMPALSGLPDPEIRRLARRLHLRRMSPGDLLHRRDDPPGRVHLIGSGAVSVSARTGAYKLGPGEMFGHISVLTRSPRRIEVRALTHGTLFRLDEDRLRALMRHCPILREHVLERARKLGVDPESLSPHREGRGLFWRVRAGARADLTRLMNSEKDDGAARSG</sequence>
<evidence type="ECO:0000256" key="1">
    <source>
        <dbReference type="ARBA" id="ARBA00004651"/>
    </source>
</evidence>
<dbReference type="RefSeq" id="WP_108128056.1">
    <property type="nucleotide sequence ID" value="NZ_QBKP01000002.1"/>
</dbReference>
<dbReference type="PANTHER" id="PTHR10110">
    <property type="entry name" value="SODIUM/HYDROGEN EXCHANGER"/>
    <property type="match status" value="1"/>
</dbReference>
<dbReference type="AlphaFoldDB" id="A0A2T6B992"/>
<dbReference type="Pfam" id="PF00999">
    <property type="entry name" value="Na_H_Exchanger"/>
    <property type="match status" value="1"/>
</dbReference>
<evidence type="ECO:0000259" key="11">
    <source>
        <dbReference type="PROSITE" id="PS50042"/>
    </source>
</evidence>
<evidence type="ECO:0000256" key="3">
    <source>
        <dbReference type="ARBA" id="ARBA00022475"/>
    </source>
</evidence>
<keyword evidence="7" id="KW-0406">Ion transport</keyword>
<keyword evidence="13" id="KW-1185">Reference proteome</keyword>
<organism evidence="12 13">
    <name type="scientific">Gemmobacter caeni</name>
    <dbReference type="NCBI Taxonomy" id="589035"/>
    <lineage>
        <taxon>Bacteria</taxon>
        <taxon>Pseudomonadati</taxon>
        <taxon>Pseudomonadota</taxon>
        <taxon>Alphaproteobacteria</taxon>
        <taxon>Rhodobacterales</taxon>
        <taxon>Paracoccaceae</taxon>
        <taxon>Gemmobacter</taxon>
    </lineage>
</organism>
<feature type="transmembrane region" description="Helical" evidence="10">
    <location>
        <begin position="90"/>
        <end position="112"/>
    </location>
</feature>
<feature type="transmembrane region" description="Helical" evidence="10">
    <location>
        <begin position="31"/>
        <end position="49"/>
    </location>
</feature>
<dbReference type="GO" id="GO:0051453">
    <property type="term" value="P:regulation of intracellular pH"/>
    <property type="evidence" value="ECO:0007669"/>
    <property type="project" value="TreeGrafter"/>
</dbReference>
<feature type="transmembrane region" description="Helical" evidence="10">
    <location>
        <begin position="308"/>
        <end position="337"/>
    </location>
</feature>
<gene>
    <name evidence="12" type="ORF">C8N34_102469</name>
</gene>
<evidence type="ECO:0000313" key="13">
    <source>
        <dbReference type="Proteomes" id="UP000244224"/>
    </source>
</evidence>
<dbReference type="SUPFAM" id="SSF51206">
    <property type="entry name" value="cAMP-binding domain-like"/>
    <property type="match status" value="1"/>
</dbReference>
<evidence type="ECO:0000256" key="6">
    <source>
        <dbReference type="ARBA" id="ARBA00023053"/>
    </source>
</evidence>
<proteinExistence type="predicted"/>
<keyword evidence="6" id="KW-0915">Sodium</keyword>
<dbReference type="OrthoDB" id="9809206at2"/>
<evidence type="ECO:0000256" key="10">
    <source>
        <dbReference type="SAM" id="Phobius"/>
    </source>
</evidence>
<keyword evidence="4 10" id="KW-0812">Transmembrane</keyword>
<name>A0A2T6B992_9RHOB</name>
<dbReference type="EMBL" id="QBKP01000002">
    <property type="protein sequence ID" value="PTX52651.1"/>
    <property type="molecule type" value="Genomic_DNA"/>
</dbReference>
<keyword evidence="9" id="KW-0739">Sodium transport</keyword>
<dbReference type="CDD" id="cd00038">
    <property type="entry name" value="CAP_ED"/>
    <property type="match status" value="1"/>
</dbReference>
<dbReference type="SMART" id="SM00100">
    <property type="entry name" value="cNMP"/>
    <property type="match status" value="1"/>
</dbReference>
<dbReference type="PROSITE" id="PS50042">
    <property type="entry name" value="CNMP_BINDING_3"/>
    <property type="match status" value="1"/>
</dbReference>
<keyword evidence="8 10" id="KW-0472">Membrane</keyword>
<reference evidence="12 13" key="1">
    <citation type="submission" date="2018-04" db="EMBL/GenBank/DDBJ databases">
        <title>Genomic Encyclopedia of Archaeal and Bacterial Type Strains, Phase II (KMG-II): from individual species to whole genera.</title>
        <authorList>
            <person name="Goeker M."/>
        </authorList>
    </citation>
    <scope>NUCLEOTIDE SEQUENCE [LARGE SCALE GENOMIC DNA]</scope>
    <source>
        <strain evidence="12 13">DSM 21823</strain>
    </source>
</reference>
<feature type="transmembrane region" description="Helical" evidence="10">
    <location>
        <begin position="192"/>
        <end position="213"/>
    </location>
</feature>
<dbReference type="InterPro" id="IPR014710">
    <property type="entry name" value="RmlC-like_jellyroll"/>
</dbReference>
<comment type="caution">
    <text evidence="12">The sequence shown here is derived from an EMBL/GenBank/DDBJ whole genome shotgun (WGS) entry which is preliminary data.</text>
</comment>
<protein>
    <submittedName>
        <fullName evidence="12">CPA1 family monovalent cation:H+ antiporter</fullName>
    </submittedName>
</protein>
<dbReference type="GO" id="GO:0015385">
    <property type="term" value="F:sodium:proton antiporter activity"/>
    <property type="evidence" value="ECO:0007669"/>
    <property type="project" value="InterPro"/>
</dbReference>
<feature type="transmembrane region" description="Helical" evidence="10">
    <location>
        <begin position="61"/>
        <end position="78"/>
    </location>
</feature>